<comment type="caution">
    <text evidence="7">The sequence shown here is derived from an EMBL/GenBank/DDBJ whole genome shotgun (WGS) entry which is preliminary data.</text>
</comment>
<dbReference type="NCBIfam" id="TIGR01174">
    <property type="entry name" value="ftsA"/>
    <property type="match status" value="1"/>
</dbReference>
<dbReference type="SMART" id="SM00842">
    <property type="entry name" value="FtsA"/>
    <property type="match status" value="1"/>
</dbReference>
<dbReference type="GO" id="GO:0051301">
    <property type="term" value="P:cell division"/>
    <property type="evidence" value="ECO:0007669"/>
    <property type="project" value="UniProtKB-KW"/>
</dbReference>
<comment type="subunit">
    <text evidence="5">Interacts with FtsZ.</text>
</comment>
<protein>
    <recommendedName>
        <fullName evidence="5">Cell division protein FtsA</fullName>
    </recommendedName>
</protein>
<evidence type="ECO:0000313" key="7">
    <source>
        <dbReference type="EMBL" id="PVX50944.1"/>
    </source>
</evidence>
<dbReference type="Pfam" id="PF02491">
    <property type="entry name" value="SHS2_FTSA"/>
    <property type="match status" value="1"/>
</dbReference>
<dbReference type="SUPFAM" id="SSF53067">
    <property type="entry name" value="Actin-like ATPase domain"/>
    <property type="match status" value="2"/>
</dbReference>
<dbReference type="GO" id="GO:0032153">
    <property type="term" value="C:cell division site"/>
    <property type="evidence" value="ECO:0007669"/>
    <property type="project" value="TreeGrafter"/>
</dbReference>
<proteinExistence type="inferred from homology"/>
<dbReference type="GO" id="GO:0009898">
    <property type="term" value="C:cytoplasmic side of plasma membrane"/>
    <property type="evidence" value="ECO:0007669"/>
    <property type="project" value="TreeGrafter"/>
</dbReference>
<keyword evidence="2 5" id="KW-0132">Cell division</keyword>
<evidence type="ECO:0000313" key="8">
    <source>
        <dbReference type="Proteomes" id="UP000251835"/>
    </source>
</evidence>
<evidence type="ECO:0000256" key="5">
    <source>
        <dbReference type="PIRNR" id="PIRNR003101"/>
    </source>
</evidence>
<evidence type="ECO:0000256" key="4">
    <source>
        <dbReference type="ARBA" id="ARBA00023306"/>
    </source>
</evidence>
<dbReference type="InterPro" id="IPR020823">
    <property type="entry name" value="Cell_div_FtsA"/>
</dbReference>
<dbReference type="PIRSF" id="PIRSF003101">
    <property type="entry name" value="FtsA"/>
    <property type="match status" value="1"/>
</dbReference>
<dbReference type="Proteomes" id="UP000251835">
    <property type="component" value="Unassembled WGS sequence"/>
</dbReference>
<comment type="function">
    <text evidence="5">Cell division protein that is involved in the assembly of the Z ring. May serve as a membrane anchor for the Z ring.</text>
</comment>
<dbReference type="AlphaFoldDB" id="A0A7L4UPH7"/>
<keyword evidence="1" id="KW-1003">Cell membrane</keyword>
<dbReference type="PANTHER" id="PTHR32432">
    <property type="entry name" value="CELL DIVISION PROTEIN FTSA-RELATED"/>
    <property type="match status" value="1"/>
</dbReference>
<dbReference type="PANTHER" id="PTHR32432:SF4">
    <property type="entry name" value="CELL DIVISION PROTEIN FTSA"/>
    <property type="match status" value="1"/>
</dbReference>
<reference evidence="7 8" key="1">
    <citation type="submission" date="2018-05" db="EMBL/GenBank/DDBJ databases">
        <title>Genomic Encyclopedia of Type Strains, Phase IV (KMG-IV): sequencing the most valuable type-strain genomes for metagenomic binning, comparative biology and taxonomic classification.</title>
        <authorList>
            <person name="Goeker M."/>
        </authorList>
    </citation>
    <scope>NUCLEOTIDE SEQUENCE [LARGE SCALE GENOMIC DNA]</scope>
    <source>
        <strain evidence="7 8">DSM 28579</strain>
    </source>
</reference>
<feature type="domain" description="SHS2" evidence="6">
    <location>
        <begin position="6"/>
        <end position="189"/>
    </location>
</feature>
<keyword evidence="4 5" id="KW-0131">Cell cycle</keyword>
<dbReference type="RefSeq" id="WP_116496495.1">
    <property type="nucleotide sequence ID" value="NZ_QENZ01000004.1"/>
</dbReference>
<evidence type="ECO:0000256" key="1">
    <source>
        <dbReference type="ARBA" id="ARBA00022475"/>
    </source>
</evidence>
<gene>
    <name evidence="7" type="ORF">C7377_1273</name>
</gene>
<sequence length="410" mass="45556">MQRDRVICIDIGSHSIKAVVGTKSFEGHEIIDATLVPAQGVAYGVVNNVEKFTASIKTALKNVKAKENDLIIVGVSNYYVESFRTPQQKFIAEGKKIDHNDLDELYENAENAYLKVELVMLDVFLQHYNVDEIKGIQNPLDMEGIKLEGIYNIFSCSKKLISNIEQCVNNAGFDVAEFIFSPYYASKVIFTEEDKETGVLVIDLGADVTRISLFVDGAMYASFAVPFGSQSVTQDIKSSYPVTMKQADALKKDFSHALADLAEENAEVSFSSADAWGGRSLRVSQLSAVVQCRLDEIFRGISYQLRKMGLDDFVESITLVGGGALQNSMKEFLEKKFEVPVREAKLREDVFVDNKNLSALYYANALGMLHYMIDEEIEKEANNQSGFFEKISTGLRSLFGSRGSGDDAKM</sequence>
<accession>A0A7L4UPH7</accession>
<dbReference type="OrthoDB" id="9768127at2"/>
<dbReference type="InterPro" id="IPR043129">
    <property type="entry name" value="ATPase_NBD"/>
</dbReference>
<dbReference type="InterPro" id="IPR050696">
    <property type="entry name" value="FtsA/MreB"/>
</dbReference>
<evidence type="ECO:0000256" key="2">
    <source>
        <dbReference type="ARBA" id="ARBA00022618"/>
    </source>
</evidence>
<evidence type="ECO:0000259" key="6">
    <source>
        <dbReference type="SMART" id="SM00842"/>
    </source>
</evidence>
<keyword evidence="8" id="KW-1185">Reference proteome</keyword>
<comment type="similarity">
    <text evidence="5">Belongs to the FtsA/MreB family.</text>
</comment>
<dbReference type="Gene3D" id="3.30.1490.110">
    <property type="match status" value="1"/>
</dbReference>
<organism evidence="7 8">
    <name type="scientific">Balneicella halophila</name>
    <dbReference type="NCBI Taxonomy" id="1537566"/>
    <lineage>
        <taxon>Bacteria</taxon>
        <taxon>Pseudomonadati</taxon>
        <taxon>Bacteroidota</taxon>
        <taxon>Bacteroidia</taxon>
        <taxon>Bacteroidales</taxon>
        <taxon>Balneicellaceae</taxon>
        <taxon>Balneicella</taxon>
    </lineage>
</organism>
<dbReference type="Pfam" id="PF14450">
    <property type="entry name" value="FtsA"/>
    <property type="match status" value="1"/>
</dbReference>
<dbReference type="InterPro" id="IPR003494">
    <property type="entry name" value="SHS2_FtsA"/>
</dbReference>
<evidence type="ECO:0000256" key="3">
    <source>
        <dbReference type="ARBA" id="ARBA00023136"/>
    </source>
</evidence>
<dbReference type="EMBL" id="QENZ01000004">
    <property type="protein sequence ID" value="PVX50944.1"/>
    <property type="molecule type" value="Genomic_DNA"/>
</dbReference>
<name>A0A7L4UPH7_BALHA</name>
<keyword evidence="3" id="KW-0472">Membrane</keyword>
<dbReference type="Gene3D" id="3.30.420.40">
    <property type="match status" value="1"/>
</dbReference>